<protein>
    <submittedName>
        <fullName evidence="2">Uncharacterized protein</fullName>
    </submittedName>
</protein>
<keyword evidence="1" id="KW-0732">Signal</keyword>
<name>A0ABZ0Q049_9PSED</name>
<dbReference type="EMBL" id="CP137892">
    <property type="protein sequence ID" value="WPC06818.1"/>
    <property type="molecule type" value="Genomic_DNA"/>
</dbReference>
<sequence length="113" mass="11727">MTAPVRLLLCLLLCLALPLNGLAALAVQAGPCPMAAQHEGMAMDSAEDCCAAQMGERSGGKLCKSGQQCQGGSLLQVTIGKPLLRLAGTPLLARYGDFIPSPTPEGLWRPPRA</sequence>
<evidence type="ECO:0000313" key="3">
    <source>
        <dbReference type="Proteomes" id="UP001305928"/>
    </source>
</evidence>
<evidence type="ECO:0000256" key="1">
    <source>
        <dbReference type="SAM" id="SignalP"/>
    </source>
</evidence>
<feature type="chain" id="PRO_5046331081" evidence="1">
    <location>
        <begin position="24"/>
        <end position="113"/>
    </location>
</feature>
<dbReference type="RefSeq" id="WP_318645996.1">
    <property type="nucleotide sequence ID" value="NZ_CP137892.1"/>
</dbReference>
<gene>
    <name evidence="2" type="ORF">SBP02_08750</name>
</gene>
<feature type="signal peptide" evidence="1">
    <location>
        <begin position="1"/>
        <end position="23"/>
    </location>
</feature>
<keyword evidence="3" id="KW-1185">Reference proteome</keyword>
<dbReference type="Proteomes" id="UP001305928">
    <property type="component" value="Chromosome"/>
</dbReference>
<proteinExistence type="predicted"/>
<accession>A0ABZ0Q049</accession>
<reference evidence="2 3" key="1">
    <citation type="submission" date="2023-11" db="EMBL/GenBank/DDBJ databases">
        <title>Complete genome of Pseudomonas benzenivorans BA3361.</title>
        <authorList>
            <person name="Shin S.Y."/>
            <person name="Song J."/>
            <person name="Kang H."/>
        </authorList>
    </citation>
    <scope>NUCLEOTIDE SEQUENCE [LARGE SCALE GENOMIC DNA]</scope>
    <source>
        <strain evidence="2 3">HNIBRBA3361</strain>
    </source>
</reference>
<evidence type="ECO:0000313" key="2">
    <source>
        <dbReference type="EMBL" id="WPC06818.1"/>
    </source>
</evidence>
<organism evidence="2 3">
    <name type="scientific">Pseudomonas benzenivorans</name>
    <dbReference type="NCBI Taxonomy" id="556533"/>
    <lineage>
        <taxon>Bacteria</taxon>
        <taxon>Pseudomonadati</taxon>
        <taxon>Pseudomonadota</taxon>
        <taxon>Gammaproteobacteria</taxon>
        <taxon>Pseudomonadales</taxon>
        <taxon>Pseudomonadaceae</taxon>
        <taxon>Pseudomonas</taxon>
    </lineage>
</organism>